<dbReference type="GO" id="GO:0045259">
    <property type="term" value="C:proton-transporting ATP synthase complex"/>
    <property type="evidence" value="ECO:0007669"/>
    <property type="project" value="UniProtKB-KW"/>
</dbReference>
<evidence type="ECO:0000256" key="6">
    <source>
        <dbReference type="ARBA" id="ARBA00022692"/>
    </source>
</evidence>
<organism evidence="14">
    <name type="scientific">Myiodactylus osmyloides</name>
    <dbReference type="NCBI Taxonomy" id="560910"/>
    <lineage>
        <taxon>Eukaryota</taxon>
        <taxon>Metazoa</taxon>
        <taxon>Ecdysozoa</taxon>
        <taxon>Arthropoda</taxon>
        <taxon>Hexapoda</taxon>
        <taxon>Insecta</taxon>
        <taxon>Pterygota</taxon>
        <taxon>Neoptera</taxon>
        <taxon>Endopterygota</taxon>
        <taxon>Neuroptera</taxon>
        <taxon>Nymphidae</taxon>
        <taxon>Myiodactylus</taxon>
    </lineage>
</organism>
<evidence type="ECO:0000256" key="3">
    <source>
        <dbReference type="ARBA" id="ARBA00011291"/>
    </source>
</evidence>
<keyword evidence="9 12" id="KW-0406">Ion transport</keyword>
<keyword evidence="6 12" id="KW-0812">Transmembrane</keyword>
<evidence type="ECO:0000256" key="4">
    <source>
        <dbReference type="ARBA" id="ARBA00022448"/>
    </source>
</evidence>
<keyword evidence="11 13" id="KW-0472">Membrane</keyword>
<dbReference type="EMBL" id="KT425089">
    <property type="protein sequence ID" value="AMW68050.1"/>
    <property type="molecule type" value="Genomic_DNA"/>
</dbReference>
<evidence type="ECO:0000256" key="13">
    <source>
        <dbReference type="SAM" id="Phobius"/>
    </source>
</evidence>
<evidence type="ECO:0000256" key="10">
    <source>
        <dbReference type="ARBA" id="ARBA00023128"/>
    </source>
</evidence>
<protein>
    <recommendedName>
        <fullName evidence="12">ATP synthase complex subunit 8</fullName>
    </recommendedName>
</protein>
<dbReference type="GO" id="GO:0015986">
    <property type="term" value="P:proton motive force-driven ATP synthesis"/>
    <property type="evidence" value="ECO:0007669"/>
    <property type="project" value="InterPro"/>
</dbReference>
<evidence type="ECO:0000256" key="5">
    <source>
        <dbReference type="ARBA" id="ARBA00022547"/>
    </source>
</evidence>
<comment type="subunit">
    <text evidence="3">F-type ATPases have 2 components, CF(1) - the catalytic core - and CF(0) - the membrane proton channel.</text>
</comment>
<accession>A0A1S5QYR4</accession>
<evidence type="ECO:0000313" key="14">
    <source>
        <dbReference type="EMBL" id="AMW68050.1"/>
    </source>
</evidence>
<evidence type="ECO:0000256" key="8">
    <source>
        <dbReference type="ARBA" id="ARBA00022989"/>
    </source>
</evidence>
<keyword evidence="7 12" id="KW-0375">Hydrogen ion transport</keyword>
<proteinExistence type="inferred from homology"/>
<feature type="transmembrane region" description="Helical" evidence="13">
    <location>
        <begin position="12"/>
        <end position="32"/>
    </location>
</feature>
<keyword evidence="4 12" id="KW-0813">Transport</keyword>
<gene>
    <name evidence="14" type="primary">ATP8</name>
</gene>
<evidence type="ECO:0000256" key="1">
    <source>
        <dbReference type="ARBA" id="ARBA00004304"/>
    </source>
</evidence>
<dbReference type="Pfam" id="PF00895">
    <property type="entry name" value="ATP-synt_8"/>
    <property type="match status" value="1"/>
</dbReference>
<keyword evidence="10 12" id="KW-0496">Mitochondrion</keyword>
<evidence type="ECO:0000256" key="12">
    <source>
        <dbReference type="RuleBase" id="RU003661"/>
    </source>
</evidence>
<dbReference type="AlphaFoldDB" id="A0A1S5QYR4"/>
<evidence type="ECO:0000256" key="2">
    <source>
        <dbReference type="ARBA" id="ARBA00008892"/>
    </source>
</evidence>
<comment type="subcellular location">
    <subcellularLocation>
        <location evidence="1 12">Mitochondrion membrane</location>
        <topology evidence="1 12">Single-pass membrane protein</topology>
    </subcellularLocation>
</comment>
<evidence type="ECO:0000256" key="11">
    <source>
        <dbReference type="ARBA" id="ARBA00023136"/>
    </source>
</evidence>
<evidence type="ECO:0000256" key="7">
    <source>
        <dbReference type="ARBA" id="ARBA00022781"/>
    </source>
</evidence>
<sequence>MPQMSPLSWFTLTIYFIIVLIIFCILNFYIFLYKPLSKKNNQFSTKSMIWKW</sequence>
<name>A0A1S5QYR4_9NEOP</name>
<dbReference type="InterPro" id="IPR001421">
    <property type="entry name" value="ATP8_metazoa"/>
</dbReference>
<comment type="similarity">
    <text evidence="2 12">Belongs to the ATPase protein 8 family.</text>
</comment>
<keyword evidence="8 13" id="KW-1133">Transmembrane helix</keyword>
<geneLocation type="mitochondrion" evidence="14"/>
<dbReference type="GO" id="GO:0015078">
    <property type="term" value="F:proton transmembrane transporter activity"/>
    <property type="evidence" value="ECO:0007669"/>
    <property type="project" value="InterPro"/>
</dbReference>
<evidence type="ECO:0000256" key="9">
    <source>
        <dbReference type="ARBA" id="ARBA00023065"/>
    </source>
</evidence>
<keyword evidence="5 12" id="KW-0138">CF(0)</keyword>
<reference evidence="14" key="1">
    <citation type="submission" date="2015-08" db="EMBL/GenBank/DDBJ databases">
        <title>Mitochondrial genomes and implications for higher phylogeny of Neuroptera (Insecta: Neuropteroidea).</title>
        <authorList>
            <person name="Wang Y."/>
            <person name="Liu X."/>
            <person name="Winterton S.L."/>
            <person name="Yang D."/>
        </authorList>
    </citation>
    <scope>NUCLEOTIDE SEQUENCE</scope>
</reference>
<dbReference type="GO" id="GO:0031966">
    <property type="term" value="C:mitochondrial membrane"/>
    <property type="evidence" value="ECO:0007669"/>
    <property type="project" value="UniProtKB-SubCell"/>
</dbReference>